<organism evidence="2 3">
    <name type="scientific">Homarus americanus</name>
    <name type="common">American lobster</name>
    <dbReference type="NCBI Taxonomy" id="6706"/>
    <lineage>
        <taxon>Eukaryota</taxon>
        <taxon>Metazoa</taxon>
        <taxon>Ecdysozoa</taxon>
        <taxon>Arthropoda</taxon>
        <taxon>Crustacea</taxon>
        <taxon>Multicrustacea</taxon>
        <taxon>Malacostraca</taxon>
        <taxon>Eumalacostraca</taxon>
        <taxon>Eucarida</taxon>
        <taxon>Decapoda</taxon>
        <taxon>Pleocyemata</taxon>
        <taxon>Astacidea</taxon>
        <taxon>Nephropoidea</taxon>
        <taxon>Nephropidae</taxon>
        <taxon>Homarus</taxon>
    </lineage>
</organism>
<comment type="caution">
    <text evidence="2">The sequence shown here is derived from an EMBL/GenBank/DDBJ whole genome shotgun (WGS) entry which is preliminary data.</text>
</comment>
<sequence length="123" mass="13593">MALKRPHPPSSCCGKVPKQAKREKKVMTPVKKLQLLDKLKGVQSFAACGQDYGINGICLLHQEEKDIHNAVALNDPSSAKVAANVRDTAMVKMEKALNIWIEDFNCHHTPLSQKFICESQGPV</sequence>
<evidence type="ECO:0000313" key="2">
    <source>
        <dbReference type="EMBL" id="KAG7161872.1"/>
    </source>
</evidence>
<evidence type="ECO:0000256" key="1">
    <source>
        <dbReference type="SAM" id="MobiDB-lite"/>
    </source>
</evidence>
<accession>A0A8J5MSG5</accession>
<reference evidence="2" key="1">
    <citation type="journal article" date="2021" name="Sci. Adv.">
        <title>The American lobster genome reveals insights on longevity, neural, and immune adaptations.</title>
        <authorList>
            <person name="Polinski J.M."/>
            <person name="Zimin A.V."/>
            <person name="Clark K.F."/>
            <person name="Kohn A.B."/>
            <person name="Sadowski N."/>
            <person name="Timp W."/>
            <person name="Ptitsyn A."/>
            <person name="Khanna P."/>
            <person name="Romanova D.Y."/>
            <person name="Williams P."/>
            <person name="Greenwood S.J."/>
            <person name="Moroz L.L."/>
            <person name="Walt D.R."/>
            <person name="Bodnar A.G."/>
        </authorList>
    </citation>
    <scope>NUCLEOTIDE SEQUENCE</scope>
    <source>
        <strain evidence="2">GMGI-L3</strain>
    </source>
</reference>
<name>A0A8J5MSG5_HOMAM</name>
<protein>
    <submittedName>
        <fullName evidence="2">Putative Tigger transposable element-derived protein 1-like 266</fullName>
    </submittedName>
</protein>
<evidence type="ECO:0000313" key="3">
    <source>
        <dbReference type="Proteomes" id="UP000747542"/>
    </source>
</evidence>
<keyword evidence="3" id="KW-1185">Reference proteome</keyword>
<dbReference type="AlphaFoldDB" id="A0A8J5MSG5"/>
<dbReference type="Proteomes" id="UP000747542">
    <property type="component" value="Unassembled WGS sequence"/>
</dbReference>
<gene>
    <name evidence="2" type="primary">TIGD1-L266</name>
    <name evidence="2" type="ORF">Hamer_G007535</name>
</gene>
<dbReference type="EMBL" id="JAHLQT010028808">
    <property type="protein sequence ID" value="KAG7161872.1"/>
    <property type="molecule type" value="Genomic_DNA"/>
</dbReference>
<proteinExistence type="predicted"/>
<feature type="region of interest" description="Disordered" evidence="1">
    <location>
        <begin position="1"/>
        <end position="24"/>
    </location>
</feature>